<dbReference type="PANTHER" id="PTHR32166">
    <property type="entry name" value="OSJNBA0013A04.12 PROTEIN"/>
    <property type="match status" value="1"/>
</dbReference>
<dbReference type="SUPFAM" id="SSF53098">
    <property type="entry name" value="Ribonuclease H-like"/>
    <property type="match status" value="1"/>
</dbReference>
<dbReference type="PANTHER" id="PTHR32166:SF74">
    <property type="entry name" value="OS05G0256350 PROTEIN"/>
    <property type="match status" value="1"/>
</dbReference>
<proteinExistence type="predicted"/>
<feature type="domain" description="DUF659" evidence="1">
    <location>
        <begin position="2"/>
        <end position="71"/>
    </location>
</feature>
<dbReference type="Pfam" id="PF04937">
    <property type="entry name" value="DUF659"/>
    <property type="match status" value="1"/>
</dbReference>
<reference evidence="3" key="1">
    <citation type="journal article" date="2013" name="Nature">
        <title>Draft genome of the wheat A-genome progenitor Triticum urartu.</title>
        <authorList>
            <person name="Ling H.Q."/>
            <person name="Zhao S."/>
            <person name="Liu D."/>
            <person name="Wang J."/>
            <person name="Sun H."/>
            <person name="Zhang C."/>
            <person name="Fan H."/>
            <person name="Li D."/>
            <person name="Dong L."/>
            <person name="Tao Y."/>
            <person name="Gao C."/>
            <person name="Wu H."/>
            <person name="Li Y."/>
            <person name="Cui Y."/>
            <person name="Guo X."/>
            <person name="Zheng S."/>
            <person name="Wang B."/>
            <person name="Yu K."/>
            <person name="Liang Q."/>
            <person name="Yang W."/>
            <person name="Lou X."/>
            <person name="Chen J."/>
            <person name="Feng M."/>
            <person name="Jian J."/>
            <person name="Zhang X."/>
            <person name="Luo G."/>
            <person name="Jiang Y."/>
            <person name="Liu J."/>
            <person name="Wang Z."/>
            <person name="Sha Y."/>
            <person name="Zhang B."/>
            <person name="Wu H."/>
            <person name="Tang D."/>
            <person name="Shen Q."/>
            <person name="Xue P."/>
            <person name="Zou S."/>
            <person name="Wang X."/>
            <person name="Liu X."/>
            <person name="Wang F."/>
            <person name="Yang Y."/>
            <person name="An X."/>
            <person name="Dong Z."/>
            <person name="Zhang K."/>
            <person name="Zhang X."/>
            <person name="Luo M.C."/>
            <person name="Dvorak J."/>
            <person name="Tong Y."/>
            <person name="Wang J."/>
            <person name="Yang H."/>
            <person name="Li Z."/>
            <person name="Wang D."/>
            <person name="Zhang A."/>
            <person name="Wang J."/>
        </authorList>
    </citation>
    <scope>NUCLEOTIDE SEQUENCE</scope>
    <source>
        <strain evidence="3">cv. G1812</strain>
    </source>
</reference>
<dbReference type="AlphaFoldDB" id="A0A8R7PPG5"/>
<dbReference type="EnsemblPlants" id="TuG1812G0300001616.01.T01">
    <property type="protein sequence ID" value="TuG1812G0300001616.01.T01.cds288641"/>
    <property type="gene ID" value="TuG1812G0300001616.01"/>
</dbReference>
<evidence type="ECO:0000313" key="2">
    <source>
        <dbReference type="EnsemblPlants" id="TuG1812G0300001616.01.T01.cds288641"/>
    </source>
</evidence>
<accession>A0A8R7PPG5</accession>
<evidence type="ECO:0000313" key="3">
    <source>
        <dbReference type="Proteomes" id="UP000015106"/>
    </source>
</evidence>
<reference evidence="2" key="2">
    <citation type="submission" date="2018-03" db="EMBL/GenBank/DDBJ databases">
        <title>The Triticum urartu genome reveals the dynamic nature of wheat genome evolution.</title>
        <authorList>
            <person name="Ling H."/>
            <person name="Ma B."/>
            <person name="Shi X."/>
            <person name="Liu H."/>
            <person name="Dong L."/>
            <person name="Sun H."/>
            <person name="Cao Y."/>
            <person name="Gao Q."/>
            <person name="Zheng S."/>
            <person name="Li Y."/>
            <person name="Yu Y."/>
            <person name="Du H."/>
            <person name="Qi M."/>
            <person name="Li Y."/>
            <person name="Yu H."/>
            <person name="Cui Y."/>
            <person name="Wang N."/>
            <person name="Chen C."/>
            <person name="Wu H."/>
            <person name="Zhao Y."/>
            <person name="Zhang J."/>
            <person name="Li Y."/>
            <person name="Zhou W."/>
            <person name="Zhang B."/>
            <person name="Hu W."/>
            <person name="Eijk M."/>
            <person name="Tang J."/>
            <person name="Witsenboer H."/>
            <person name="Zhao S."/>
            <person name="Li Z."/>
            <person name="Zhang A."/>
            <person name="Wang D."/>
            <person name="Liang C."/>
        </authorList>
    </citation>
    <scope>NUCLEOTIDE SEQUENCE [LARGE SCALE GENOMIC DNA]</scope>
    <source>
        <strain evidence="2">cv. G1812</strain>
    </source>
</reference>
<name>A0A8R7PPG5_TRIUA</name>
<organism evidence="2 3">
    <name type="scientific">Triticum urartu</name>
    <name type="common">Red wild einkorn</name>
    <name type="synonym">Crithodium urartu</name>
    <dbReference type="NCBI Taxonomy" id="4572"/>
    <lineage>
        <taxon>Eukaryota</taxon>
        <taxon>Viridiplantae</taxon>
        <taxon>Streptophyta</taxon>
        <taxon>Embryophyta</taxon>
        <taxon>Tracheophyta</taxon>
        <taxon>Spermatophyta</taxon>
        <taxon>Magnoliopsida</taxon>
        <taxon>Liliopsida</taxon>
        <taxon>Poales</taxon>
        <taxon>Poaceae</taxon>
        <taxon>BOP clade</taxon>
        <taxon>Pooideae</taxon>
        <taxon>Triticodae</taxon>
        <taxon>Triticeae</taxon>
        <taxon>Triticinae</taxon>
        <taxon>Triticum</taxon>
    </lineage>
</organism>
<evidence type="ECO:0000259" key="1">
    <source>
        <dbReference type="Pfam" id="PF04937"/>
    </source>
</evidence>
<sequence length="143" mass="16317">MEKRINDIGRGYVVQICTDNGANYKAAGRLLMERIPTLWWTPCAAHCLNLMLESICKIKQFSECITNGKRVSNFIYRHGKVLDEMRVKTGNRDLVRAGATRFATNFLNLQSLHKHRQALKELFVGDVWHSNKKLSTSPVGQKV</sequence>
<protein>
    <recommendedName>
        <fullName evidence="1">DUF659 domain-containing protein</fullName>
    </recommendedName>
</protein>
<reference evidence="2" key="3">
    <citation type="submission" date="2022-06" db="UniProtKB">
        <authorList>
            <consortium name="EnsemblPlants"/>
        </authorList>
    </citation>
    <scope>IDENTIFICATION</scope>
</reference>
<dbReference type="InterPro" id="IPR007021">
    <property type="entry name" value="DUF659"/>
</dbReference>
<keyword evidence="3" id="KW-1185">Reference proteome</keyword>
<dbReference type="InterPro" id="IPR012337">
    <property type="entry name" value="RNaseH-like_sf"/>
</dbReference>
<dbReference type="Gramene" id="TuG1812G0300001616.01.T01">
    <property type="protein sequence ID" value="TuG1812G0300001616.01.T01.cds288641"/>
    <property type="gene ID" value="TuG1812G0300001616.01"/>
</dbReference>
<dbReference type="Proteomes" id="UP000015106">
    <property type="component" value="Chromosome 3"/>
</dbReference>